<protein>
    <submittedName>
        <fullName evidence="1">Uncharacterized protein</fullName>
    </submittedName>
</protein>
<sequence>SSSESLPNSIPKLQSDGENWVIFDTRFSDAMNAKGCLGHLMGDVPEPKKPDDDADSAAQAAHCTALEKWTRNEASTRYFLSQRLPNTLLISTKGLTTVSSQWAYITRSMTSKSIHLQADQRQKFL</sequence>
<feature type="non-terminal residue" evidence="1">
    <location>
        <position position="125"/>
    </location>
</feature>
<feature type="non-terminal residue" evidence="1">
    <location>
        <position position="1"/>
    </location>
</feature>
<evidence type="ECO:0000313" key="1">
    <source>
        <dbReference type="EMBL" id="TFK96608.1"/>
    </source>
</evidence>
<dbReference type="AlphaFoldDB" id="A0A5C3Q8V9"/>
<name>A0A5C3Q8V9_9AGAR</name>
<reference evidence="1 2" key="1">
    <citation type="journal article" date="2019" name="Nat. Ecol. Evol.">
        <title>Megaphylogeny resolves global patterns of mushroom evolution.</title>
        <authorList>
            <person name="Varga T."/>
            <person name="Krizsan K."/>
            <person name="Foldi C."/>
            <person name="Dima B."/>
            <person name="Sanchez-Garcia M."/>
            <person name="Sanchez-Ramirez S."/>
            <person name="Szollosi G.J."/>
            <person name="Szarkandi J.G."/>
            <person name="Papp V."/>
            <person name="Albert L."/>
            <person name="Andreopoulos W."/>
            <person name="Angelini C."/>
            <person name="Antonin V."/>
            <person name="Barry K.W."/>
            <person name="Bougher N.L."/>
            <person name="Buchanan P."/>
            <person name="Buyck B."/>
            <person name="Bense V."/>
            <person name="Catcheside P."/>
            <person name="Chovatia M."/>
            <person name="Cooper J."/>
            <person name="Damon W."/>
            <person name="Desjardin D."/>
            <person name="Finy P."/>
            <person name="Geml J."/>
            <person name="Haridas S."/>
            <person name="Hughes K."/>
            <person name="Justo A."/>
            <person name="Karasinski D."/>
            <person name="Kautmanova I."/>
            <person name="Kiss B."/>
            <person name="Kocsube S."/>
            <person name="Kotiranta H."/>
            <person name="LaButti K.M."/>
            <person name="Lechner B.E."/>
            <person name="Liimatainen K."/>
            <person name="Lipzen A."/>
            <person name="Lukacs Z."/>
            <person name="Mihaltcheva S."/>
            <person name="Morgado L.N."/>
            <person name="Niskanen T."/>
            <person name="Noordeloos M.E."/>
            <person name="Ohm R.A."/>
            <person name="Ortiz-Santana B."/>
            <person name="Ovrebo C."/>
            <person name="Racz N."/>
            <person name="Riley R."/>
            <person name="Savchenko A."/>
            <person name="Shiryaev A."/>
            <person name="Soop K."/>
            <person name="Spirin V."/>
            <person name="Szebenyi C."/>
            <person name="Tomsovsky M."/>
            <person name="Tulloss R.E."/>
            <person name="Uehling J."/>
            <person name="Grigoriev I.V."/>
            <person name="Vagvolgyi C."/>
            <person name="Papp T."/>
            <person name="Martin F.M."/>
            <person name="Miettinen O."/>
            <person name="Hibbett D.S."/>
            <person name="Nagy L.G."/>
        </authorList>
    </citation>
    <scope>NUCLEOTIDE SEQUENCE [LARGE SCALE GENOMIC DNA]</scope>
    <source>
        <strain evidence="1 2">CBS 309.79</strain>
    </source>
</reference>
<dbReference type="STRING" id="1884261.A0A5C3Q8V9"/>
<dbReference type="OrthoDB" id="3263038at2759"/>
<proteinExistence type="predicted"/>
<dbReference type="Proteomes" id="UP000305067">
    <property type="component" value="Unassembled WGS sequence"/>
</dbReference>
<accession>A0A5C3Q8V9</accession>
<gene>
    <name evidence="1" type="ORF">BDV98DRAFT_479197</name>
</gene>
<dbReference type="EMBL" id="ML178857">
    <property type="protein sequence ID" value="TFK96608.1"/>
    <property type="molecule type" value="Genomic_DNA"/>
</dbReference>
<organism evidence="1 2">
    <name type="scientific">Pterulicium gracile</name>
    <dbReference type="NCBI Taxonomy" id="1884261"/>
    <lineage>
        <taxon>Eukaryota</taxon>
        <taxon>Fungi</taxon>
        <taxon>Dikarya</taxon>
        <taxon>Basidiomycota</taxon>
        <taxon>Agaricomycotina</taxon>
        <taxon>Agaricomycetes</taxon>
        <taxon>Agaricomycetidae</taxon>
        <taxon>Agaricales</taxon>
        <taxon>Pleurotineae</taxon>
        <taxon>Pterulaceae</taxon>
        <taxon>Pterulicium</taxon>
    </lineage>
</organism>
<evidence type="ECO:0000313" key="2">
    <source>
        <dbReference type="Proteomes" id="UP000305067"/>
    </source>
</evidence>
<keyword evidence="2" id="KW-1185">Reference proteome</keyword>